<dbReference type="EMBL" id="BMMW01000006">
    <property type="protein sequence ID" value="GGK68450.1"/>
    <property type="molecule type" value="Genomic_DNA"/>
</dbReference>
<evidence type="ECO:0000256" key="1">
    <source>
        <dbReference type="SAM" id="Phobius"/>
    </source>
</evidence>
<feature type="transmembrane region" description="Helical" evidence="1">
    <location>
        <begin position="12"/>
        <end position="32"/>
    </location>
</feature>
<keyword evidence="1" id="KW-0472">Membrane</keyword>
<dbReference type="Proteomes" id="UP000612956">
    <property type="component" value="Unassembled WGS sequence"/>
</dbReference>
<evidence type="ECO:0000313" key="2">
    <source>
        <dbReference type="EMBL" id="GGK68450.1"/>
    </source>
</evidence>
<proteinExistence type="predicted"/>
<name>A0A917VDY2_9NOCA</name>
<reference evidence="2" key="1">
    <citation type="journal article" date="2014" name="Int. J. Syst. Evol. Microbiol.">
        <title>Complete genome sequence of Corynebacterium casei LMG S-19264T (=DSM 44701T), isolated from a smear-ripened cheese.</title>
        <authorList>
            <consortium name="US DOE Joint Genome Institute (JGI-PGF)"/>
            <person name="Walter F."/>
            <person name="Albersmeier A."/>
            <person name="Kalinowski J."/>
            <person name="Ruckert C."/>
        </authorList>
    </citation>
    <scope>NUCLEOTIDE SEQUENCE</scope>
    <source>
        <strain evidence="2">CGMCC 4.7278</strain>
    </source>
</reference>
<dbReference type="RefSeq" id="WP_188831116.1">
    <property type="nucleotide sequence ID" value="NZ_BMMW01000006.1"/>
</dbReference>
<protein>
    <recommendedName>
        <fullName evidence="4">DUF2567 domain-containing protein</fullName>
    </recommendedName>
</protein>
<accession>A0A917VDY2</accession>
<evidence type="ECO:0008006" key="4">
    <source>
        <dbReference type="Google" id="ProtNLM"/>
    </source>
</evidence>
<feature type="transmembrane region" description="Helical" evidence="1">
    <location>
        <begin position="60"/>
        <end position="81"/>
    </location>
</feature>
<reference evidence="2" key="2">
    <citation type="submission" date="2020-09" db="EMBL/GenBank/DDBJ databases">
        <authorList>
            <person name="Sun Q."/>
            <person name="Zhou Y."/>
        </authorList>
    </citation>
    <scope>NUCLEOTIDE SEQUENCE</scope>
    <source>
        <strain evidence="2">CGMCC 4.7278</strain>
    </source>
</reference>
<dbReference type="AlphaFoldDB" id="A0A917VDY2"/>
<organism evidence="2 3">
    <name type="scientific">Nocardia camponoti</name>
    <dbReference type="NCBI Taxonomy" id="1616106"/>
    <lineage>
        <taxon>Bacteria</taxon>
        <taxon>Bacillati</taxon>
        <taxon>Actinomycetota</taxon>
        <taxon>Actinomycetes</taxon>
        <taxon>Mycobacteriales</taxon>
        <taxon>Nocardiaceae</taxon>
        <taxon>Nocardia</taxon>
    </lineage>
</organism>
<gene>
    <name evidence="2" type="ORF">GCM10011591_45740</name>
</gene>
<comment type="caution">
    <text evidence="2">The sequence shown here is derived from an EMBL/GenBank/DDBJ whole genome shotgun (WGS) entry which is preliminary data.</text>
</comment>
<evidence type="ECO:0000313" key="3">
    <source>
        <dbReference type="Proteomes" id="UP000612956"/>
    </source>
</evidence>
<dbReference type="InterPro" id="IPR021213">
    <property type="entry name" value="DUF2567"/>
</dbReference>
<feature type="transmembrane region" description="Helical" evidence="1">
    <location>
        <begin position="127"/>
        <end position="157"/>
    </location>
</feature>
<keyword evidence="1" id="KW-1133">Transmembrane helix</keyword>
<keyword evidence="1" id="KW-0812">Transmembrane</keyword>
<feature type="transmembrane region" description="Helical" evidence="1">
    <location>
        <begin position="88"/>
        <end position="107"/>
    </location>
</feature>
<dbReference type="Pfam" id="PF10821">
    <property type="entry name" value="DUF2567"/>
    <property type="match status" value="1"/>
</dbReference>
<keyword evidence="3" id="KW-1185">Reference proteome</keyword>
<sequence>MSGVRREVTVIGVVAAAIVGVSALVGVAWGLVAPTERLRVVQPGRAAVLTGESMHLFDGVGMFLCLGAVVGVLSVAAAWRVRSARGPVLGATVLVASGLGAAAMMFVGEGVAGLVHPRPTDPAVGAIIALPAEVGTVMALIVQPFIAALIMVFLAALHPRSDLGSDASGLLGDLIPVERDDDMVRVDTQY</sequence>